<evidence type="ECO:0000313" key="1">
    <source>
        <dbReference type="EnsemblMetazoa" id="tetur05g09445.1"/>
    </source>
</evidence>
<dbReference type="PANTHER" id="PTHR36159:SF1">
    <property type="entry name" value="RETROVIRUS-RELATED POL POLYPROTEIN FROM TRANSPOSON 412-LIKE PROTEIN"/>
    <property type="match status" value="1"/>
</dbReference>
<reference evidence="1" key="2">
    <citation type="submission" date="2016-04" db="UniProtKB">
        <authorList>
            <consortium name="EnsemblMetazoa"/>
        </authorList>
    </citation>
    <scope>IDENTIFICATION</scope>
</reference>
<dbReference type="Proteomes" id="UP000015104">
    <property type="component" value="Unassembled WGS sequence"/>
</dbReference>
<sequence>MEFLHSSSSPATIAELDLFKLPPTQTVIESTYDVEFRPIGSLANALVFEFIVPGSEHYTDLSASYLYAKMKVNTDDACNFVPTSNLAAALFEQLDVYLGNVNITPGNSLYHYQSYIDDLFFKYKSVLDDCQLIGGTDAERTERVKNKKTFDIIIQIHAPMFQQEKFLIDNVPRTLRLKTAPHTFGFKCSTAVDKLSYEFERLSLFIRRVKLYTPVQMSITSHLEKSPAKYYLQRNEVKSFHLPTGFAASSIDNVYNGQLPRKVIIGFVPDKAFNGDISQDCFTFVHKNLQSATVVVNGIKIPSSPHQPDFTNKLYMREYYDVFRSMNQDHGFPQINLQYNKYADNYPLLVFDLTDDGTLASDSGALSLIKRGNVRVDIQFKDALDEGLHMIVFAIYDSVLQIDAARNIATDY</sequence>
<dbReference type="OrthoDB" id="6421510at2759"/>
<gene>
    <name evidence="1" type="primary">107360188</name>
</gene>
<dbReference type="STRING" id="32264.A0A158P4L4"/>
<dbReference type="EnsemblMetazoa" id="tetur05g09445.1">
    <property type="protein sequence ID" value="tetur05g09445.1"/>
    <property type="gene ID" value="tetur05g09445"/>
</dbReference>
<reference evidence="2" key="1">
    <citation type="submission" date="2011-08" db="EMBL/GenBank/DDBJ databases">
        <authorList>
            <person name="Rombauts S."/>
        </authorList>
    </citation>
    <scope>NUCLEOTIDE SEQUENCE</scope>
    <source>
        <strain evidence="2">London</strain>
    </source>
</reference>
<keyword evidence="2" id="KW-1185">Reference proteome</keyword>
<dbReference type="EMBL" id="CAEY01001585">
    <property type="status" value="NOT_ANNOTATED_CDS"/>
    <property type="molecule type" value="Genomic_DNA"/>
</dbReference>
<evidence type="ECO:0000313" key="2">
    <source>
        <dbReference type="Proteomes" id="UP000015104"/>
    </source>
</evidence>
<name>A0A158P4L4_TETUR</name>
<protein>
    <submittedName>
        <fullName evidence="1">Uncharacterized protein</fullName>
    </submittedName>
</protein>
<dbReference type="PANTHER" id="PTHR36159">
    <property type="entry name" value="PROTEIN CBG23766"/>
    <property type="match status" value="1"/>
</dbReference>
<proteinExistence type="predicted"/>
<accession>A0A158P4L4</accession>
<dbReference type="OMA" id="QMSITSH"/>
<dbReference type="AlphaFoldDB" id="A0A158P4L4"/>
<organism evidence="1 2">
    <name type="scientific">Tetranychus urticae</name>
    <name type="common">Two-spotted spider mite</name>
    <dbReference type="NCBI Taxonomy" id="32264"/>
    <lineage>
        <taxon>Eukaryota</taxon>
        <taxon>Metazoa</taxon>
        <taxon>Ecdysozoa</taxon>
        <taxon>Arthropoda</taxon>
        <taxon>Chelicerata</taxon>
        <taxon>Arachnida</taxon>
        <taxon>Acari</taxon>
        <taxon>Acariformes</taxon>
        <taxon>Trombidiformes</taxon>
        <taxon>Prostigmata</taxon>
        <taxon>Eleutherengona</taxon>
        <taxon>Raphignathae</taxon>
        <taxon>Tetranychoidea</taxon>
        <taxon>Tetranychidae</taxon>
        <taxon>Tetranychus</taxon>
    </lineage>
</organism>
<dbReference type="KEGG" id="tut:107360188"/>